<evidence type="ECO:0000313" key="4">
    <source>
        <dbReference type="Proteomes" id="UP001375382"/>
    </source>
</evidence>
<evidence type="ECO:0000256" key="1">
    <source>
        <dbReference type="SAM" id="MobiDB-lite"/>
    </source>
</evidence>
<dbReference type="RefSeq" id="WP_335735278.1">
    <property type="nucleotide sequence ID" value="NZ_JALAAR010000004.1"/>
</dbReference>
<dbReference type="Pfam" id="PF11737">
    <property type="entry name" value="DUF3300"/>
    <property type="match status" value="1"/>
</dbReference>
<dbReference type="EMBL" id="JALAAR010000004">
    <property type="protein sequence ID" value="MEH8016862.1"/>
    <property type="molecule type" value="Genomic_DNA"/>
</dbReference>
<proteinExistence type="predicted"/>
<feature type="compositionally biased region" description="Polar residues" evidence="1">
    <location>
        <begin position="452"/>
        <end position="465"/>
    </location>
</feature>
<feature type="compositionally biased region" description="Basic and acidic residues" evidence="1">
    <location>
        <begin position="366"/>
        <end position="393"/>
    </location>
</feature>
<feature type="compositionally biased region" description="Basic and acidic residues" evidence="1">
    <location>
        <begin position="288"/>
        <end position="337"/>
    </location>
</feature>
<evidence type="ECO:0000313" key="3">
    <source>
        <dbReference type="EMBL" id="MEH8016862.1"/>
    </source>
</evidence>
<name>A0ABU8C4S9_9GAMM</name>
<accession>A0ABU8C4S9</accession>
<feature type="chain" id="PRO_5046827420" evidence="2">
    <location>
        <begin position="26"/>
        <end position="465"/>
    </location>
</feature>
<dbReference type="PANTHER" id="PTHR40269">
    <property type="entry name" value="OUTER MEMBRANE PROTEIN-RELATED"/>
    <property type="match status" value="1"/>
</dbReference>
<reference evidence="3 4" key="1">
    <citation type="journal article" date="2023" name="Ecotoxicol. Environ. Saf.">
        <title>Mercury remediation potential of mercury-resistant strain Rheinheimera metallidurans sp. nov. isolated from a municipal waste dumping site.</title>
        <authorList>
            <person name="Yadav V."/>
            <person name="Manjhi A."/>
            <person name="Vadakedath N."/>
        </authorList>
    </citation>
    <scope>NUCLEOTIDE SEQUENCE [LARGE SCALE GENOMIC DNA]</scope>
    <source>
        <strain evidence="3 4">E-49</strain>
    </source>
</reference>
<organism evidence="3 4">
    <name type="scientific">Rheinheimera muenzenbergensis</name>
    <dbReference type="NCBI Taxonomy" id="1193628"/>
    <lineage>
        <taxon>Bacteria</taxon>
        <taxon>Pseudomonadati</taxon>
        <taxon>Pseudomonadota</taxon>
        <taxon>Gammaproteobacteria</taxon>
        <taxon>Chromatiales</taxon>
        <taxon>Chromatiaceae</taxon>
        <taxon>Rheinheimera</taxon>
    </lineage>
</organism>
<feature type="compositionally biased region" description="Low complexity" evidence="1">
    <location>
        <begin position="352"/>
        <end position="365"/>
    </location>
</feature>
<keyword evidence="2" id="KW-0732">Signal</keyword>
<dbReference type="Proteomes" id="UP001375382">
    <property type="component" value="Unassembled WGS sequence"/>
</dbReference>
<keyword evidence="4" id="KW-1185">Reference proteome</keyword>
<dbReference type="InterPro" id="IPR021728">
    <property type="entry name" value="DUF3300"/>
</dbReference>
<gene>
    <name evidence="3" type="ORF">MN202_06450</name>
</gene>
<feature type="compositionally biased region" description="Low complexity" evidence="1">
    <location>
        <begin position="394"/>
        <end position="406"/>
    </location>
</feature>
<dbReference type="PANTHER" id="PTHR40269:SF1">
    <property type="entry name" value="OUTER MEMBRANE PROTEIN"/>
    <property type="match status" value="1"/>
</dbReference>
<feature type="signal peptide" evidence="2">
    <location>
        <begin position="1"/>
        <end position="25"/>
    </location>
</feature>
<feature type="compositionally biased region" description="Low complexity" evidence="1">
    <location>
        <begin position="429"/>
        <end position="442"/>
    </location>
</feature>
<sequence length="465" mass="54752">MKHLMLKLTQVLAICTLLLSQSVQASNNITQAELDQMLAPVALYPDTVLTHVLIAATYPLEVVQASRWLEDNPGISGEDALQAVESKSWDPSVKALVAFPQLLQRLSQDLDWTQQLGEAFLADETAVLASIQQLREKAYSNGNLRDNEQVVVQREREVIVIEPARQEVVYVPVYDTRVVYGDWWWPAHPPVYWHTAGVHFRHNPFHWGISVRVRPWFYFGIFDWQHRHVVVHHHYYHKPPRYYPKRHKHYADARRWQHNTEHRRGVHYRQERLNRHYNSGYGYQQSSRELKADPARRSREVRNDSVTVRENKAQYQRKTAEQVRIRELRQQTDDTLPRQHRPVMSEQRMRTTEQSQQSQRLQPEQSTRRYERQQHDKPVTQRHVSTEQLRERNVQQPAPAQRQAPVVRREAAPASREQVTKIQRQAAEPVRATPQPRPAATAREYRAPQRDVTVQRQGHSARQID</sequence>
<feature type="region of interest" description="Disordered" evidence="1">
    <location>
        <begin position="277"/>
        <end position="465"/>
    </location>
</feature>
<protein>
    <submittedName>
        <fullName evidence="3">DUF3300 domain-containing protein</fullName>
    </submittedName>
</protein>
<comment type="caution">
    <text evidence="3">The sequence shown here is derived from an EMBL/GenBank/DDBJ whole genome shotgun (WGS) entry which is preliminary data.</text>
</comment>
<evidence type="ECO:0000256" key="2">
    <source>
        <dbReference type="SAM" id="SignalP"/>
    </source>
</evidence>